<dbReference type="Gene3D" id="1.10.260.40">
    <property type="entry name" value="lambda repressor-like DNA-binding domains"/>
    <property type="match status" value="1"/>
</dbReference>
<evidence type="ECO:0000313" key="2">
    <source>
        <dbReference type="Proteomes" id="UP000184693"/>
    </source>
</evidence>
<name>A0A1N6KEI5_9BURK</name>
<gene>
    <name evidence="1" type="ORF">SAMN05444168_6953</name>
</gene>
<protein>
    <recommendedName>
        <fullName evidence="3">Helix-turn-helix domain-containing protein</fullName>
    </recommendedName>
</protein>
<dbReference type="GO" id="GO:0003677">
    <property type="term" value="F:DNA binding"/>
    <property type="evidence" value="ECO:0007669"/>
    <property type="project" value="InterPro"/>
</dbReference>
<dbReference type="SUPFAM" id="SSF47413">
    <property type="entry name" value="lambda repressor-like DNA-binding domains"/>
    <property type="match status" value="1"/>
</dbReference>
<accession>A0A1N6KEI5</accession>
<organism evidence="1 2">
    <name type="scientific">Paraburkholderia phenazinium</name>
    <dbReference type="NCBI Taxonomy" id="60549"/>
    <lineage>
        <taxon>Bacteria</taxon>
        <taxon>Pseudomonadati</taxon>
        <taxon>Pseudomonadota</taxon>
        <taxon>Betaproteobacteria</taxon>
        <taxon>Burkholderiales</taxon>
        <taxon>Burkholderiaceae</taxon>
        <taxon>Paraburkholderia</taxon>
    </lineage>
</organism>
<evidence type="ECO:0008006" key="3">
    <source>
        <dbReference type="Google" id="ProtNLM"/>
    </source>
</evidence>
<dbReference type="Proteomes" id="UP000184693">
    <property type="component" value="Unassembled WGS sequence"/>
</dbReference>
<proteinExistence type="predicted"/>
<reference evidence="1 2" key="1">
    <citation type="submission" date="2016-11" db="EMBL/GenBank/DDBJ databases">
        <authorList>
            <person name="Jaros S."/>
            <person name="Januszkiewicz K."/>
            <person name="Wedrychowicz H."/>
        </authorList>
    </citation>
    <scope>NUCLEOTIDE SEQUENCE [LARGE SCALE GENOMIC DNA]</scope>
    <source>
        <strain evidence="1 2">GAS86</strain>
    </source>
</reference>
<sequence length="123" mass="13448">MEPLNLPIKSHMTAKADALPLPVRRGLKKLGADIALARRRRRISTQSMAERLQVSLKTLQRLEKGDPTVAVGTVATAMLILSELERFTNLLDTAGDDVGLTLMDQDLPKRIRSKKTTSSSGAL</sequence>
<dbReference type="EMBL" id="FSRM01000002">
    <property type="protein sequence ID" value="SIO54853.1"/>
    <property type="molecule type" value="Genomic_DNA"/>
</dbReference>
<dbReference type="InterPro" id="IPR010982">
    <property type="entry name" value="Lambda_DNA-bd_dom_sf"/>
</dbReference>
<evidence type="ECO:0000313" key="1">
    <source>
        <dbReference type="EMBL" id="SIO54853.1"/>
    </source>
</evidence>
<dbReference type="AlphaFoldDB" id="A0A1N6KEI5"/>